<comment type="caution">
    <text evidence="7">The sequence shown here is derived from an EMBL/GenBank/DDBJ whole genome shotgun (WGS) entry which is preliminary data.</text>
</comment>
<feature type="domain" description="C2" evidence="5">
    <location>
        <begin position="1"/>
        <end position="115"/>
    </location>
</feature>
<dbReference type="Pfam" id="PF16016">
    <property type="entry name" value="VASt"/>
    <property type="match status" value="1"/>
</dbReference>
<dbReference type="AlphaFoldDB" id="A0A9D4WRI3"/>
<evidence type="ECO:0000256" key="4">
    <source>
        <dbReference type="ARBA" id="ARBA00023136"/>
    </source>
</evidence>
<dbReference type="Gene3D" id="2.30.29.30">
    <property type="entry name" value="Pleckstrin-homology domain (PH domain)/Phosphotyrosine-binding domain (PTB)"/>
    <property type="match status" value="1"/>
</dbReference>
<keyword evidence="3" id="KW-1133">Transmembrane helix</keyword>
<dbReference type="InterPro" id="IPR035892">
    <property type="entry name" value="C2_domain_sf"/>
</dbReference>
<protein>
    <recommendedName>
        <fullName evidence="9">C2 domain-containing protein</fullName>
    </recommendedName>
</protein>
<evidence type="ECO:0000256" key="3">
    <source>
        <dbReference type="ARBA" id="ARBA00022989"/>
    </source>
</evidence>
<dbReference type="PROSITE" id="PS50004">
    <property type="entry name" value="C2"/>
    <property type="match status" value="1"/>
</dbReference>
<dbReference type="InterPro" id="IPR011993">
    <property type="entry name" value="PH-like_dom_sf"/>
</dbReference>
<dbReference type="SUPFAM" id="SSF49562">
    <property type="entry name" value="C2 domain (Calcium/lipid-binding domain, CaLB)"/>
    <property type="match status" value="1"/>
</dbReference>
<dbReference type="PANTHER" id="PTHR46296">
    <property type="entry name" value="BNAA05G37250D PROTEIN"/>
    <property type="match status" value="1"/>
</dbReference>
<evidence type="ECO:0000256" key="1">
    <source>
        <dbReference type="ARBA" id="ARBA00004167"/>
    </source>
</evidence>
<accession>A0A9D4WRI3</accession>
<dbReference type="SMART" id="SM00239">
    <property type="entry name" value="C2"/>
    <property type="match status" value="1"/>
</dbReference>
<dbReference type="InterPro" id="IPR044511">
    <property type="entry name" value="At1g03370/At5g50170-like"/>
</dbReference>
<keyword evidence="8" id="KW-1185">Reference proteome</keyword>
<comment type="subcellular location">
    <subcellularLocation>
        <location evidence="1">Membrane</location>
        <topology evidence="1">Single-pass membrane protein</topology>
    </subcellularLocation>
</comment>
<dbReference type="InterPro" id="IPR000008">
    <property type="entry name" value="C2_dom"/>
</dbReference>
<name>A0A9D4WRI3_PEA</name>
<dbReference type="Gramene" id="Psat05G0343600-T3">
    <property type="protein sequence ID" value="KAI5407186.1"/>
    <property type="gene ID" value="KIW84_053436"/>
</dbReference>
<evidence type="ECO:0008006" key="9">
    <source>
        <dbReference type="Google" id="ProtNLM"/>
    </source>
</evidence>
<dbReference type="InterPro" id="IPR031968">
    <property type="entry name" value="VASt"/>
</dbReference>
<proteinExistence type="predicted"/>
<gene>
    <name evidence="7" type="ORF">KIW84_053436</name>
</gene>
<feature type="domain" description="VASt" evidence="6">
    <location>
        <begin position="326"/>
        <end position="488"/>
    </location>
</feature>
<dbReference type="Pfam" id="PF02893">
    <property type="entry name" value="GRAM"/>
    <property type="match status" value="1"/>
</dbReference>
<reference evidence="7 8" key="1">
    <citation type="journal article" date="2022" name="Nat. Genet.">
        <title>Improved pea reference genome and pan-genome highlight genomic features and evolutionary characteristics.</title>
        <authorList>
            <person name="Yang T."/>
            <person name="Liu R."/>
            <person name="Luo Y."/>
            <person name="Hu S."/>
            <person name="Wang D."/>
            <person name="Wang C."/>
            <person name="Pandey M.K."/>
            <person name="Ge S."/>
            <person name="Xu Q."/>
            <person name="Li N."/>
            <person name="Li G."/>
            <person name="Huang Y."/>
            <person name="Saxena R.K."/>
            <person name="Ji Y."/>
            <person name="Li M."/>
            <person name="Yan X."/>
            <person name="He Y."/>
            <person name="Liu Y."/>
            <person name="Wang X."/>
            <person name="Xiang C."/>
            <person name="Varshney R.K."/>
            <person name="Ding H."/>
            <person name="Gao S."/>
            <person name="Zong X."/>
        </authorList>
    </citation>
    <scope>NUCLEOTIDE SEQUENCE [LARGE SCALE GENOMIC DNA]</scope>
    <source>
        <strain evidence="7 8">cv. Zhongwan 6</strain>
    </source>
</reference>
<evidence type="ECO:0000259" key="6">
    <source>
        <dbReference type="PROSITE" id="PS51778"/>
    </source>
</evidence>
<evidence type="ECO:0000313" key="8">
    <source>
        <dbReference type="Proteomes" id="UP001058974"/>
    </source>
</evidence>
<organism evidence="7 8">
    <name type="scientific">Pisum sativum</name>
    <name type="common">Garden pea</name>
    <name type="synonym">Lathyrus oleraceus</name>
    <dbReference type="NCBI Taxonomy" id="3888"/>
    <lineage>
        <taxon>Eukaryota</taxon>
        <taxon>Viridiplantae</taxon>
        <taxon>Streptophyta</taxon>
        <taxon>Embryophyta</taxon>
        <taxon>Tracheophyta</taxon>
        <taxon>Spermatophyta</taxon>
        <taxon>Magnoliopsida</taxon>
        <taxon>eudicotyledons</taxon>
        <taxon>Gunneridae</taxon>
        <taxon>Pentapetalae</taxon>
        <taxon>rosids</taxon>
        <taxon>fabids</taxon>
        <taxon>Fabales</taxon>
        <taxon>Fabaceae</taxon>
        <taxon>Papilionoideae</taxon>
        <taxon>50 kb inversion clade</taxon>
        <taxon>NPAAA clade</taxon>
        <taxon>Hologalegina</taxon>
        <taxon>IRL clade</taxon>
        <taxon>Fabeae</taxon>
        <taxon>Lathyrus</taxon>
    </lineage>
</organism>
<dbReference type="Proteomes" id="UP001058974">
    <property type="component" value="Chromosome 5"/>
</dbReference>
<dbReference type="PANTHER" id="PTHR46296:SF7">
    <property type="entry name" value="C2 DOMAIN-CONTAINING PROTEIN"/>
    <property type="match status" value="1"/>
</dbReference>
<keyword evidence="4" id="KW-0472">Membrane</keyword>
<dbReference type="Gene3D" id="2.60.40.150">
    <property type="entry name" value="C2 domain"/>
    <property type="match status" value="1"/>
</dbReference>
<dbReference type="SMART" id="SM00568">
    <property type="entry name" value="GRAM"/>
    <property type="match status" value="1"/>
</dbReference>
<dbReference type="CDD" id="cd00030">
    <property type="entry name" value="C2"/>
    <property type="match status" value="1"/>
</dbReference>
<dbReference type="GO" id="GO:0016020">
    <property type="term" value="C:membrane"/>
    <property type="evidence" value="ECO:0007669"/>
    <property type="project" value="UniProtKB-SubCell"/>
</dbReference>
<dbReference type="Pfam" id="PF00168">
    <property type="entry name" value="C2"/>
    <property type="match status" value="1"/>
</dbReference>
<dbReference type="EMBL" id="JAMSHJ010000005">
    <property type="protein sequence ID" value="KAI5407186.1"/>
    <property type="molecule type" value="Genomic_DNA"/>
</dbReference>
<dbReference type="PROSITE" id="PS51778">
    <property type="entry name" value="VAST"/>
    <property type="match status" value="1"/>
</dbReference>
<sequence length="497" mass="57040">MIGTDHGMRAHGDGWVVTVALIEGVDLALLESTGLSDPYVVFTCNGQTRSSSVKLETSDPQWNELLEFDAMEEPPSVLDVEVFDFDGPFDQDVSLGHAEINFLKHTSTELADMWVMLEGKPALSVQSKLHLRIFLDNNKGVETIKDYMEKKEKEVGKKLSLPSPQRNSTFQKLFGLPPEEFLISDFTCYLKRKMPLQGRLFLSARILGFYANLFGHKTNFFFLWEDIESIQVLPPSLASLGSPTLVIILRRGRGTDARHGAKTQDEEGRLRFHFQSFVSFGSASRTITALWRTRILNPYQKEQITEEHEDQEVLLMPENSGSTEEKMSRIYSAELPIKMRSVMMGIFDGGHLEHKIMKRTGCMNYDTTDWEPVKPDVLERHVSYQFNRHLSVFDVTSTQQKLPNTNAEGWIINEVMVLNGVPFSDHFHIHFRYEIEKSVLGECACKCDVYIGIMWLRSSKFQRRINRNITAKFKTQLEEIFELVQKEILLMSQNSYD</sequence>
<evidence type="ECO:0000313" key="7">
    <source>
        <dbReference type="EMBL" id="KAI5407186.1"/>
    </source>
</evidence>
<dbReference type="InterPro" id="IPR004182">
    <property type="entry name" value="GRAM"/>
</dbReference>
<keyword evidence="2" id="KW-0812">Transmembrane</keyword>
<evidence type="ECO:0000256" key="2">
    <source>
        <dbReference type="ARBA" id="ARBA00022692"/>
    </source>
</evidence>
<evidence type="ECO:0000259" key="5">
    <source>
        <dbReference type="PROSITE" id="PS50004"/>
    </source>
</evidence>